<proteinExistence type="predicted"/>
<dbReference type="SUPFAM" id="SSF56059">
    <property type="entry name" value="Glutathione synthetase ATP-binding domain-like"/>
    <property type="match status" value="1"/>
</dbReference>
<accession>A0ABR0F5S8</accession>
<organism evidence="3 4">
    <name type="scientific">Zasmidium cellare</name>
    <name type="common">Wine cellar mold</name>
    <name type="synonym">Racodium cellare</name>
    <dbReference type="NCBI Taxonomy" id="395010"/>
    <lineage>
        <taxon>Eukaryota</taxon>
        <taxon>Fungi</taxon>
        <taxon>Dikarya</taxon>
        <taxon>Ascomycota</taxon>
        <taxon>Pezizomycotina</taxon>
        <taxon>Dothideomycetes</taxon>
        <taxon>Dothideomycetidae</taxon>
        <taxon>Mycosphaerellales</taxon>
        <taxon>Mycosphaerellaceae</taxon>
        <taxon>Zasmidium</taxon>
    </lineage>
</organism>
<dbReference type="InterPro" id="IPR011761">
    <property type="entry name" value="ATP-grasp"/>
</dbReference>
<evidence type="ECO:0000259" key="2">
    <source>
        <dbReference type="PROSITE" id="PS50975"/>
    </source>
</evidence>
<reference evidence="3 4" key="1">
    <citation type="journal article" date="2023" name="G3 (Bethesda)">
        <title>A chromosome-level genome assembly of Zasmidium syzygii isolated from banana leaves.</title>
        <authorList>
            <person name="van Westerhoven A.C."/>
            <person name="Mehrabi R."/>
            <person name="Talebi R."/>
            <person name="Steentjes M.B.F."/>
            <person name="Corcolon B."/>
            <person name="Chong P.A."/>
            <person name="Kema G.H.J."/>
            <person name="Seidl M.F."/>
        </authorList>
    </citation>
    <scope>NUCLEOTIDE SEQUENCE [LARGE SCALE GENOMIC DNA]</scope>
    <source>
        <strain evidence="3 4">P124</strain>
    </source>
</reference>
<keyword evidence="4" id="KW-1185">Reference proteome</keyword>
<feature type="domain" description="ATP-grasp" evidence="2">
    <location>
        <begin position="155"/>
        <end position="333"/>
    </location>
</feature>
<dbReference type="Gene3D" id="3.40.50.20">
    <property type="match status" value="1"/>
</dbReference>
<dbReference type="Proteomes" id="UP001305779">
    <property type="component" value="Unassembled WGS sequence"/>
</dbReference>
<keyword evidence="1" id="KW-0547">Nucleotide-binding</keyword>
<gene>
    <name evidence="3" type="ORF">PRZ48_002384</name>
</gene>
<sequence length="465" mass="53257">MSLLDHTPSSQLKALAMTETWFYLASAAPAHVMKNGKPRLRILITNGRFPVSLDLARQLYTAGHVVFCVDPMEYHVCKFSIAVTQCRQVPAPHDDPIGYIQAVKDAIAKWDIDMAIPIHEEIFHLAGSKEPEILSRLFAPPFELLVRLHHKFEFSKLMRDVGLDVPESYLCKNMHDVMNLPIDKYPHGMALKPCFGRASSGVYHLRPGEPIPDDIDISEELQHVAQEWLVGNRYCSYSVVQQGKVEATGLYPVLDTIDGSSSVFFMQKYHGGIYRYIEDFVKRTPTFSGQIAFDFIETPHRLCAIECNPRSTSGLHLWSNTPHLARAITRIIPLPHPPLPILPPKTRPLGRESHFQVAAGMLMWEHKNATFSVWASHMRRLVLARDVIWRWLDPMPTIAQPFLLTEYYRICRREGLQLPEMFQRELVWEPRGAEWEGVKMLLEGKEEVARPRDSHQEDEKVEVVV</sequence>
<evidence type="ECO:0000313" key="4">
    <source>
        <dbReference type="Proteomes" id="UP001305779"/>
    </source>
</evidence>
<protein>
    <recommendedName>
        <fullName evidence="2">ATP-grasp domain-containing protein</fullName>
    </recommendedName>
</protein>
<dbReference type="EMBL" id="JAXOVC010000001">
    <property type="protein sequence ID" value="KAK4508645.1"/>
    <property type="molecule type" value="Genomic_DNA"/>
</dbReference>
<keyword evidence="1" id="KW-0067">ATP-binding</keyword>
<name>A0ABR0F5S8_ZASCE</name>
<comment type="caution">
    <text evidence="3">The sequence shown here is derived from an EMBL/GenBank/DDBJ whole genome shotgun (WGS) entry which is preliminary data.</text>
</comment>
<dbReference type="PROSITE" id="PS50975">
    <property type="entry name" value="ATP_GRASP"/>
    <property type="match status" value="1"/>
</dbReference>
<evidence type="ECO:0000313" key="3">
    <source>
        <dbReference type="EMBL" id="KAK4508645.1"/>
    </source>
</evidence>
<evidence type="ECO:0000256" key="1">
    <source>
        <dbReference type="PROSITE-ProRule" id="PRU00409"/>
    </source>
</evidence>